<evidence type="ECO:0000256" key="9">
    <source>
        <dbReference type="ARBA" id="ARBA00023828"/>
    </source>
</evidence>
<dbReference type="InterPro" id="IPR022056">
    <property type="entry name" value="CpG-bd_C"/>
</dbReference>
<evidence type="ECO:0000259" key="14">
    <source>
        <dbReference type="PROSITE" id="PS51058"/>
    </source>
</evidence>
<feature type="domain" description="PHD-type" evidence="13">
    <location>
        <begin position="23"/>
        <end position="73"/>
    </location>
</feature>
<evidence type="ECO:0000256" key="7">
    <source>
        <dbReference type="ARBA" id="ARBA00023163"/>
    </source>
</evidence>
<keyword evidence="11" id="KW-0175">Coiled coil</keyword>
<keyword evidence="7" id="KW-0804">Transcription</keyword>
<comment type="subcellular location">
    <subcellularLocation>
        <location evidence="1">Nucleus</location>
    </subcellularLocation>
</comment>
<evidence type="ECO:0000256" key="10">
    <source>
        <dbReference type="PROSITE-ProRule" id="PRU00509"/>
    </source>
</evidence>
<proteinExistence type="predicted"/>
<evidence type="ECO:0000256" key="4">
    <source>
        <dbReference type="ARBA" id="ARBA00022833"/>
    </source>
</evidence>
<keyword evidence="4" id="KW-0862">Zinc</keyword>
<dbReference type="GO" id="GO:0008270">
    <property type="term" value="F:zinc ion binding"/>
    <property type="evidence" value="ECO:0007669"/>
    <property type="project" value="UniProtKB-KW"/>
</dbReference>
<reference evidence="15" key="1">
    <citation type="submission" date="2023-10" db="EMBL/GenBank/DDBJ databases">
        <title>Genome assembly of Pristionchus species.</title>
        <authorList>
            <person name="Yoshida K."/>
            <person name="Sommer R.J."/>
        </authorList>
    </citation>
    <scope>NUCLEOTIDE SEQUENCE</scope>
    <source>
        <strain evidence="15">RS0144</strain>
    </source>
</reference>
<dbReference type="GO" id="GO:0045893">
    <property type="term" value="P:positive regulation of DNA-templated transcription"/>
    <property type="evidence" value="ECO:0007669"/>
    <property type="project" value="TreeGrafter"/>
</dbReference>
<evidence type="ECO:0000256" key="12">
    <source>
        <dbReference type="SAM" id="MobiDB-lite"/>
    </source>
</evidence>
<dbReference type="SMART" id="SM00249">
    <property type="entry name" value="PHD"/>
    <property type="match status" value="1"/>
</dbReference>
<dbReference type="InterPro" id="IPR002857">
    <property type="entry name" value="Znf_CXXC"/>
</dbReference>
<dbReference type="GO" id="GO:0003677">
    <property type="term" value="F:DNA binding"/>
    <property type="evidence" value="ECO:0007669"/>
    <property type="project" value="UniProtKB-KW"/>
</dbReference>
<accession>A0AAV5U9V0</accession>
<dbReference type="Pfam" id="PF00628">
    <property type="entry name" value="PHD"/>
    <property type="match status" value="1"/>
</dbReference>
<evidence type="ECO:0000256" key="6">
    <source>
        <dbReference type="ARBA" id="ARBA00023125"/>
    </source>
</evidence>
<dbReference type="EMBL" id="BTSX01000006">
    <property type="protein sequence ID" value="GMT03128.1"/>
    <property type="molecule type" value="Genomic_DNA"/>
</dbReference>
<dbReference type="InterPro" id="IPR013083">
    <property type="entry name" value="Znf_RING/FYVE/PHD"/>
</dbReference>
<feature type="coiled-coil region" evidence="11">
    <location>
        <begin position="277"/>
        <end position="304"/>
    </location>
</feature>
<feature type="coiled-coil region" evidence="11">
    <location>
        <begin position="474"/>
        <end position="501"/>
    </location>
</feature>
<keyword evidence="5" id="KW-0805">Transcription regulation</keyword>
<dbReference type="Proteomes" id="UP001432027">
    <property type="component" value="Unassembled WGS sequence"/>
</dbReference>
<dbReference type="AlphaFoldDB" id="A0AAV5U9V0"/>
<comment type="caution">
    <text evidence="15">The sequence shown here is derived from an EMBL/GenBank/DDBJ whole genome shotgun (WGS) entry which is preliminary data.</text>
</comment>
<dbReference type="PROSITE" id="PS51058">
    <property type="entry name" value="ZF_CXXC"/>
    <property type="match status" value="1"/>
</dbReference>
<dbReference type="GO" id="GO:0048188">
    <property type="term" value="C:Set1C/COMPASS complex"/>
    <property type="evidence" value="ECO:0007669"/>
    <property type="project" value="InterPro"/>
</dbReference>
<dbReference type="PANTHER" id="PTHR46174">
    <property type="entry name" value="CXXC-TYPE ZINC FINGER PROTEIN 1"/>
    <property type="match status" value="1"/>
</dbReference>
<evidence type="ECO:0000256" key="5">
    <source>
        <dbReference type="ARBA" id="ARBA00023015"/>
    </source>
</evidence>
<dbReference type="Pfam" id="PF12269">
    <property type="entry name" value="CpG_bind_C"/>
    <property type="match status" value="1"/>
</dbReference>
<dbReference type="SUPFAM" id="SSF57903">
    <property type="entry name" value="FYVE/PHD zinc finger"/>
    <property type="match status" value="1"/>
</dbReference>
<evidence type="ECO:0000313" key="15">
    <source>
        <dbReference type="EMBL" id="GMT03128.1"/>
    </source>
</evidence>
<feature type="region of interest" description="Disordered" evidence="12">
    <location>
        <begin position="1"/>
        <end position="20"/>
    </location>
</feature>
<evidence type="ECO:0000259" key="13">
    <source>
        <dbReference type="PROSITE" id="PS50016"/>
    </source>
</evidence>
<dbReference type="InterPro" id="IPR011011">
    <property type="entry name" value="Znf_FYVE_PHD"/>
</dbReference>
<dbReference type="Gene3D" id="3.30.40.10">
    <property type="entry name" value="Zinc/RING finger domain, C3HC4 (zinc finger)"/>
    <property type="match status" value="1"/>
</dbReference>
<dbReference type="PROSITE" id="PS50016">
    <property type="entry name" value="ZF_PHD_2"/>
    <property type="match status" value="1"/>
</dbReference>
<name>A0AAV5U9V0_9BILA</name>
<keyword evidence="8" id="KW-0539">Nucleus</keyword>
<dbReference type="PROSITE" id="PS01359">
    <property type="entry name" value="ZF_PHD_1"/>
    <property type="match status" value="1"/>
</dbReference>
<gene>
    <name evidence="15" type="ORF">PENTCL1PPCAC_25302</name>
</gene>
<keyword evidence="2" id="KW-0479">Metal-binding</keyword>
<sequence length="543" mass="63386">AMPSNDLPQVSKRGSKKSNKPEQVYCYCREPADDRFMIECDECDEWYHGNCIQLTSTAGRKIDKYYCPSCFSKNPDLVTTYKNKGYDRAAKPVRCNECAPCTSNPDCGKCARCKAKDGRCMEVECIMENLKIEEKVKVEEKVIVEEVKTEKKNKKKKRQTPRRKVKIDEDDEVVGEEKRIPRGQKGWKKQMKDEKKKARKGKGNTEEMESENYRPDFKRFTPHRNKPFQCWGPGCVYEARKGSKFCSDDCGKALARKRLESLNKKASDHWEVEPVDERIAREAMDRLANEMEELKEEIEKLGIWHKLIIDYVETFKPLYTEADVTKDTINERKKKIKIYCVVCGVDYDSRVISKHIVLCFKKKEKRTTFGEDESCIDNPHNILCQTFDEYEKTYCMRLRVLCAEHYNGDIEEDVHVCGWPKVWSVEGTRSIYEMFAFEKGTDIIEEGLCTVARKECKQHYGWITTVLGLIDGRRLEHYIRMDEIEEELEEMREQAVKRGNAWMLMSNQTEYHQPLEQILAQYEDGSKKAGVPPPLSPTRNTVR</sequence>
<evidence type="ECO:0000256" key="1">
    <source>
        <dbReference type="ARBA" id="ARBA00004123"/>
    </source>
</evidence>
<evidence type="ECO:0000256" key="11">
    <source>
        <dbReference type="SAM" id="Coils"/>
    </source>
</evidence>
<organism evidence="15 16">
    <name type="scientific">Pristionchus entomophagus</name>
    <dbReference type="NCBI Taxonomy" id="358040"/>
    <lineage>
        <taxon>Eukaryota</taxon>
        <taxon>Metazoa</taxon>
        <taxon>Ecdysozoa</taxon>
        <taxon>Nematoda</taxon>
        <taxon>Chromadorea</taxon>
        <taxon>Rhabditida</taxon>
        <taxon>Rhabditina</taxon>
        <taxon>Diplogasteromorpha</taxon>
        <taxon>Diplogasteroidea</taxon>
        <taxon>Neodiplogasteridae</taxon>
        <taxon>Pristionchus</taxon>
    </lineage>
</organism>
<evidence type="ECO:0000256" key="2">
    <source>
        <dbReference type="ARBA" id="ARBA00022723"/>
    </source>
</evidence>
<evidence type="ECO:0000256" key="8">
    <source>
        <dbReference type="ARBA" id="ARBA00023242"/>
    </source>
</evidence>
<protein>
    <recommendedName>
        <fullName evidence="9">CXXC-type zinc finger protein 1</fullName>
    </recommendedName>
</protein>
<dbReference type="InterPro" id="IPR019787">
    <property type="entry name" value="Znf_PHD-finger"/>
</dbReference>
<feature type="region of interest" description="Disordered" evidence="12">
    <location>
        <begin position="176"/>
        <end position="212"/>
    </location>
</feature>
<keyword evidence="3 10" id="KW-0863">Zinc-finger</keyword>
<dbReference type="InterPro" id="IPR001965">
    <property type="entry name" value="Znf_PHD"/>
</dbReference>
<dbReference type="InterPro" id="IPR037869">
    <property type="entry name" value="Spp1/CFP1"/>
</dbReference>
<keyword evidence="6" id="KW-0238">DNA-binding</keyword>
<evidence type="ECO:0000313" key="16">
    <source>
        <dbReference type="Proteomes" id="UP001432027"/>
    </source>
</evidence>
<keyword evidence="16" id="KW-1185">Reference proteome</keyword>
<evidence type="ECO:0000256" key="3">
    <source>
        <dbReference type="ARBA" id="ARBA00022771"/>
    </source>
</evidence>
<feature type="domain" description="CXXC-type" evidence="14">
    <location>
        <begin position="88"/>
        <end position="126"/>
    </location>
</feature>
<dbReference type="PANTHER" id="PTHR46174:SF1">
    <property type="entry name" value="CXXC-TYPE ZINC FINGER PROTEIN 1"/>
    <property type="match status" value="1"/>
</dbReference>
<dbReference type="InterPro" id="IPR019786">
    <property type="entry name" value="Zinc_finger_PHD-type_CS"/>
</dbReference>
<feature type="non-terminal residue" evidence="15">
    <location>
        <position position="1"/>
    </location>
</feature>